<dbReference type="InterPro" id="IPR055101">
    <property type="entry name" value="AIPR_N"/>
</dbReference>
<dbReference type="Pfam" id="PF22879">
    <property type="entry name" value="AIPR_N"/>
    <property type="match status" value="1"/>
</dbReference>
<evidence type="ECO:0000313" key="4">
    <source>
        <dbReference type="Proteomes" id="UP000265719"/>
    </source>
</evidence>
<protein>
    <submittedName>
        <fullName evidence="3">AIPR family protein</fullName>
    </submittedName>
</protein>
<dbReference type="RefSeq" id="WP_068691528.1">
    <property type="nucleotide sequence ID" value="NZ_CP063196.1"/>
</dbReference>
<dbReference type="Proteomes" id="UP000265719">
    <property type="component" value="Chromosome"/>
</dbReference>
<sequence>MQGASVEEFAISLEQAVDDRLNEESGLHKRDVFVQVVSEYLIEDGTLEDLYVCYYVHPYGRSRVEVSGYAISDDGHVLDLVVADYGNYGQTVSRDQVRKRFRWAELFAEACRDGHHREMDESTPEFDMAQKIHSQWSDFDKIRIFLLTDGRSTFDNLPQSELGGIPVVQDLWDIERIRRLATSGRHEEPISVDFTELGGPLPCLPASTGEDDYQCLLTVIPGQVLADMYELYGAKLLQRNVRSFLQLRGKVNKGINETIRTAPERFLAYNNGISATATGVEFDGEKTRIVRLDDLQIVNGGQTTASLHHAAKRSRADLSRIWVTAKITVVRAGLLDELVPNISRYANSQNTINEADFEANSPFHVELERASRRVWAPAVAGGTRQSRWYYERARGQYDVDKSRRPTAAQKRAFAAEYPRQQRFTKTDAAKYEMTFRQAPHVVSLGAQKCFQRWTSEVVSNFTGVPDDEYFRKLVAKRILFEGARSEINRLNPKAGYLANVTTYTLARLVEDIDLEKVFALTWKQQEVPAEVIRAVQELSGPVRRVLLAAPGAGNVTEWCKKEDCWKSVLDIRWGGPSPTIARQQKK</sequence>
<evidence type="ECO:0000313" key="3">
    <source>
        <dbReference type="EMBL" id="UOE18852.1"/>
    </source>
</evidence>
<dbReference type="KEGG" id="thao:NI17_019080"/>
<dbReference type="Pfam" id="PF10592">
    <property type="entry name" value="AIPR"/>
    <property type="match status" value="1"/>
</dbReference>
<gene>
    <name evidence="3" type="ORF">NI17_019080</name>
</gene>
<dbReference type="EMBL" id="CP063196">
    <property type="protein sequence ID" value="UOE18852.1"/>
    <property type="molecule type" value="Genomic_DNA"/>
</dbReference>
<feature type="domain" description="Abortive infection phage resistance protein N-terminal" evidence="2">
    <location>
        <begin position="33"/>
        <end position="179"/>
    </location>
</feature>
<accession>A0A399FVH0</accession>
<feature type="domain" description="Abortive phage infection protein C-terminal" evidence="1">
    <location>
        <begin position="237"/>
        <end position="546"/>
    </location>
</feature>
<name>A0A399FVH0_9ACTN</name>
<organism evidence="3 4">
    <name type="scientific">Thermobifida halotolerans</name>
    <dbReference type="NCBI Taxonomy" id="483545"/>
    <lineage>
        <taxon>Bacteria</taxon>
        <taxon>Bacillati</taxon>
        <taxon>Actinomycetota</taxon>
        <taxon>Actinomycetes</taxon>
        <taxon>Streptosporangiales</taxon>
        <taxon>Nocardiopsidaceae</taxon>
        <taxon>Thermobifida</taxon>
    </lineage>
</organism>
<keyword evidence="4" id="KW-1185">Reference proteome</keyword>
<proteinExistence type="predicted"/>
<evidence type="ECO:0000259" key="2">
    <source>
        <dbReference type="Pfam" id="PF22879"/>
    </source>
</evidence>
<reference evidence="3" key="1">
    <citation type="submission" date="2020-10" db="EMBL/GenBank/DDBJ databases">
        <title>De novo genome project of the cellulose decomposer Thermobifida halotolerans type strain.</title>
        <authorList>
            <person name="Nagy I."/>
            <person name="Horvath B."/>
            <person name="Kukolya J."/>
            <person name="Nagy I."/>
            <person name="Orsini M."/>
        </authorList>
    </citation>
    <scope>NUCLEOTIDE SEQUENCE</scope>
    <source>
        <strain evidence="3">DSM 44931</strain>
    </source>
</reference>
<dbReference type="OrthoDB" id="9806213at2"/>
<dbReference type="InterPro" id="IPR018891">
    <property type="entry name" value="AIPR_C"/>
</dbReference>
<dbReference type="AlphaFoldDB" id="A0A399FVH0"/>
<evidence type="ECO:0000259" key="1">
    <source>
        <dbReference type="Pfam" id="PF10592"/>
    </source>
</evidence>